<dbReference type="EMBL" id="BGZK01000069">
    <property type="protein sequence ID" value="GBP15093.1"/>
    <property type="molecule type" value="Genomic_DNA"/>
</dbReference>
<evidence type="ECO:0000313" key="2">
    <source>
        <dbReference type="Proteomes" id="UP000299102"/>
    </source>
</evidence>
<reference evidence="1 2" key="1">
    <citation type="journal article" date="2019" name="Commun. Biol.">
        <title>The bagworm genome reveals a unique fibroin gene that provides high tensile strength.</title>
        <authorList>
            <person name="Kono N."/>
            <person name="Nakamura H."/>
            <person name="Ohtoshi R."/>
            <person name="Tomita M."/>
            <person name="Numata K."/>
            <person name="Arakawa K."/>
        </authorList>
    </citation>
    <scope>NUCLEOTIDE SEQUENCE [LARGE SCALE GENOMIC DNA]</scope>
</reference>
<organism evidence="1 2">
    <name type="scientific">Eumeta variegata</name>
    <name type="common">Bagworm moth</name>
    <name type="synonym">Eumeta japonica</name>
    <dbReference type="NCBI Taxonomy" id="151549"/>
    <lineage>
        <taxon>Eukaryota</taxon>
        <taxon>Metazoa</taxon>
        <taxon>Ecdysozoa</taxon>
        <taxon>Arthropoda</taxon>
        <taxon>Hexapoda</taxon>
        <taxon>Insecta</taxon>
        <taxon>Pterygota</taxon>
        <taxon>Neoptera</taxon>
        <taxon>Endopterygota</taxon>
        <taxon>Lepidoptera</taxon>
        <taxon>Glossata</taxon>
        <taxon>Ditrysia</taxon>
        <taxon>Tineoidea</taxon>
        <taxon>Psychidae</taxon>
        <taxon>Oiketicinae</taxon>
        <taxon>Eumeta</taxon>
    </lineage>
</organism>
<dbReference type="AlphaFoldDB" id="A0A4C1TKR6"/>
<accession>A0A4C1TKR6</accession>
<gene>
    <name evidence="1" type="ORF">EVAR_11400_1</name>
</gene>
<comment type="caution">
    <text evidence="1">The sequence shown here is derived from an EMBL/GenBank/DDBJ whole genome shotgun (WGS) entry which is preliminary data.</text>
</comment>
<evidence type="ECO:0000313" key="1">
    <source>
        <dbReference type="EMBL" id="GBP15093.1"/>
    </source>
</evidence>
<dbReference type="Proteomes" id="UP000299102">
    <property type="component" value="Unassembled WGS sequence"/>
</dbReference>
<protein>
    <submittedName>
        <fullName evidence="1">Uncharacterized protein</fullName>
    </submittedName>
</protein>
<sequence length="106" mass="11430">MINVSHRHSQLQRRCVASLLEGNAVSDGKGSKPSAVLGINGTSDEGRSGLSLFIVSCRGAAPTIFFIQNRGVGELTTVIVDAVSIDDDFGMRKRNFSKRRRIVVAI</sequence>
<name>A0A4C1TKR6_EUMVA</name>
<keyword evidence="2" id="KW-1185">Reference proteome</keyword>
<proteinExistence type="predicted"/>